<keyword evidence="3" id="KW-1185">Reference proteome</keyword>
<name>A0ABS7T179_9FIRM</name>
<organism evidence="2 3">
    <name type="scientific">Anaerococcus murdochii</name>
    <dbReference type="NCBI Taxonomy" id="411577"/>
    <lineage>
        <taxon>Bacteria</taxon>
        <taxon>Bacillati</taxon>
        <taxon>Bacillota</taxon>
        <taxon>Tissierellia</taxon>
        <taxon>Tissierellales</taxon>
        <taxon>Peptoniphilaceae</taxon>
        <taxon>Anaerococcus</taxon>
    </lineage>
</organism>
<dbReference type="EMBL" id="JAIPME010000002">
    <property type="protein sequence ID" value="MBZ2387543.1"/>
    <property type="molecule type" value="Genomic_DNA"/>
</dbReference>
<feature type="domain" description="N-acetyltransferase" evidence="1">
    <location>
        <begin position="24"/>
        <end position="161"/>
    </location>
</feature>
<dbReference type="Proteomes" id="UP000734271">
    <property type="component" value="Unassembled WGS sequence"/>
</dbReference>
<reference evidence="2 3" key="1">
    <citation type="submission" date="2021-08" db="EMBL/GenBank/DDBJ databases">
        <title>FDA dAtabase for Regulatory Grade micrObial Sequences (FDA-ARGOS): Supporting development and validation of Infectious Disease Dx tests.</title>
        <authorList>
            <person name="Sproer C."/>
            <person name="Gronow S."/>
            <person name="Severitt S."/>
            <person name="Schroder I."/>
            <person name="Tallon L."/>
            <person name="Sadzewicz L."/>
            <person name="Zhao X."/>
            <person name="Boylan J."/>
            <person name="Ott S."/>
            <person name="Bowen H."/>
            <person name="Vavikolanu K."/>
            <person name="Hazen T."/>
            <person name="Aluvathingal J."/>
            <person name="Nadendla S."/>
            <person name="Lowell S."/>
            <person name="Myers T."/>
            <person name="Yan Y."/>
            <person name="Sichtig H."/>
        </authorList>
    </citation>
    <scope>NUCLEOTIDE SEQUENCE [LARGE SCALE GENOMIC DNA]</scope>
    <source>
        <strain evidence="2 3">FDAARGOS_1460</strain>
    </source>
</reference>
<dbReference type="PROSITE" id="PS51186">
    <property type="entry name" value="GNAT"/>
    <property type="match status" value="1"/>
</dbReference>
<sequence length="161" mass="18929">MEEESTVNILEFSEYKSKDFVDDINLVKYFPSYKLTLPWYEDVETVKMVDNANTPYDIDQLKNMYGYLDRNGDLFYIAYKNKLIGDCAIFDDNMVAIVVSKEYRGMKIGRKVLDRLITLAKEKDLAYLKAEIYDFNQVSQSLFKSHGFEKIGKEMYKLDLK</sequence>
<evidence type="ECO:0000313" key="3">
    <source>
        <dbReference type="Proteomes" id="UP000734271"/>
    </source>
</evidence>
<dbReference type="InterPro" id="IPR016181">
    <property type="entry name" value="Acyl_CoA_acyltransferase"/>
</dbReference>
<dbReference type="SUPFAM" id="SSF55729">
    <property type="entry name" value="Acyl-CoA N-acyltransferases (Nat)"/>
    <property type="match status" value="1"/>
</dbReference>
<accession>A0ABS7T179</accession>
<protein>
    <submittedName>
        <fullName evidence="2">GNAT family N-acetyltransferase</fullName>
    </submittedName>
</protein>
<dbReference type="InterPro" id="IPR000182">
    <property type="entry name" value="GNAT_dom"/>
</dbReference>
<evidence type="ECO:0000313" key="2">
    <source>
        <dbReference type="EMBL" id="MBZ2387543.1"/>
    </source>
</evidence>
<proteinExistence type="predicted"/>
<dbReference type="Pfam" id="PF00583">
    <property type="entry name" value="Acetyltransf_1"/>
    <property type="match status" value="1"/>
</dbReference>
<evidence type="ECO:0000259" key="1">
    <source>
        <dbReference type="PROSITE" id="PS51186"/>
    </source>
</evidence>
<dbReference type="Gene3D" id="3.40.630.30">
    <property type="match status" value="1"/>
</dbReference>
<gene>
    <name evidence="2" type="ORF">K8P03_09630</name>
</gene>
<comment type="caution">
    <text evidence="2">The sequence shown here is derived from an EMBL/GenBank/DDBJ whole genome shotgun (WGS) entry which is preliminary data.</text>
</comment>
<dbReference type="RefSeq" id="WP_223420476.1">
    <property type="nucleotide sequence ID" value="NZ_JAIPME010000002.1"/>
</dbReference>
<dbReference type="CDD" id="cd04301">
    <property type="entry name" value="NAT_SF"/>
    <property type="match status" value="1"/>
</dbReference>